<sequence>MHRALYVPELVDWIFGFLDRQDHAAAARVCRAWADIARDHIWEIVDNPCHPFQHLAPIKGIEHALANHRHHVSVPKYLSCRRGLHSWLAQG</sequence>
<comment type="caution">
    <text evidence="1">The sequence shown here is derived from an EMBL/GenBank/DDBJ whole genome shotgun (WGS) entry which is preliminary data.</text>
</comment>
<organism evidence="1 2">
    <name type="scientific">Artomyces pyxidatus</name>
    <dbReference type="NCBI Taxonomy" id="48021"/>
    <lineage>
        <taxon>Eukaryota</taxon>
        <taxon>Fungi</taxon>
        <taxon>Dikarya</taxon>
        <taxon>Basidiomycota</taxon>
        <taxon>Agaricomycotina</taxon>
        <taxon>Agaricomycetes</taxon>
        <taxon>Russulales</taxon>
        <taxon>Auriscalpiaceae</taxon>
        <taxon>Artomyces</taxon>
    </lineage>
</organism>
<dbReference type="EMBL" id="MU277198">
    <property type="protein sequence ID" value="KAI0064544.1"/>
    <property type="molecule type" value="Genomic_DNA"/>
</dbReference>
<reference evidence="1" key="2">
    <citation type="journal article" date="2022" name="New Phytol.">
        <title>Evolutionary transition to the ectomycorrhizal habit in the genomes of a hyperdiverse lineage of mushroom-forming fungi.</title>
        <authorList>
            <person name="Looney B."/>
            <person name="Miyauchi S."/>
            <person name="Morin E."/>
            <person name="Drula E."/>
            <person name="Courty P.E."/>
            <person name="Kohler A."/>
            <person name="Kuo A."/>
            <person name="LaButti K."/>
            <person name="Pangilinan J."/>
            <person name="Lipzen A."/>
            <person name="Riley R."/>
            <person name="Andreopoulos W."/>
            <person name="He G."/>
            <person name="Johnson J."/>
            <person name="Nolan M."/>
            <person name="Tritt A."/>
            <person name="Barry K.W."/>
            <person name="Grigoriev I.V."/>
            <person name="Nagy L.G."/>
            <person name="Hibbett D."/>
            <person name="Henrissat B."/>
            <person name="Matheny P.B."/>
            <person name="Labbe J."/>
            <person name="Martin F.M."/>
        </authorList>
    </citation>
    <scope>NUCLEOTIDE SEQUENCE</scope>
    <source>
        <strain evidence="1">HHB10654</strain>
    </source>
</reference>
<keyword evidence="2" id="KW-1185">Reference proteome</keyword>
<accession>A0ACB8T7X1</accession>
<reference evidence="1" key="1">
    <citation type="submission" date="2021-03" db="EMBL/GenBank/DDBJ databases">
        <authorList>
            <consortium name="DOE Joint Genome Institute"/>
            <person name="Ahrendt S."/>
            <person name="Looney B.P."/>
            <person name="Miyauchi S."/>
            <person name="Morin E."/>
            <person name="Drula E."/>
            <person name="Courty P.E."/>
            <person name="Chicoki N."/>
            <person name="Fauchery L."/>
            <person name="Kohler A."/>
            <person name="Kuo A."/>
            <person name="Labutti K."/>
            <person name="Pangilinan J."/>
            <person name="Lipzen A."/>
            <person name="Riley R."/>
            <person name="Andreopoulos W."/>
            <person name="He G."/>
            <person name="Johnson J."/>
            <person name="Barry K.W."/>
            <person name="Grigoriev I.V."/>
            <person name="Nagy L."/>
            <person name="Hibbett D."/>
            <person name="Henrissat B."/>
            <person name="Matheny P.B."/>
            <person name="Labbe J."/>
            <person name="Martin F."/>
        </authorList>
    </citation>
    <scope>NUCLEOTIDE SEQUENCE</scope>
    <source>
        <strain evidence="1">HHB10654</strain>
    </source>
</reference>
<dbReference type="Proteomes" id="UP000814140">
    <property type="component" value="Unassembled WGS sequence"/>
</dbReference>
<evidence type="ECO:0000313" key="1">
    <source>
        <dbReference type="EMBL" id="KAI0064544.1"/>
    </source>
</evidence>
<gene>
    <name evidence="1" type="ORF">BV25DRAFT_251534</name>
</gene>
<name>A0ACB8T7X1_9AGAM</name>
<proteinExistence type="predicted"/>
<protein>
    <submittedName>
        <fullName evidence="1">Uncharacterized protein</fullName>
    </submittedName>
</protein>
<evidence type="ECO:0000313" key="2">
    <source>
        <dbReference type="Proteomes" id="UP000814140"/>
    </source>
</evidence>